<protein>
    <submittedName>
        <fullName evidence="1">Uncharacterized protein</fullName>
    </submittedName>
</protein>
<gene>
    <name evidence="1" type="ORF">PRUB_b1131</name>
</gene>
<name>A0A8T0C1N7_9GAMM</name>
<evidence type="ECO:0000313" key="2">
    <source>
        <dbReference type="Proteomes" id="UP000016480"/>
    </source>
</evidence>
<dbReference type="Proteomes" id="UP000016480">
    <property type="component" value="Unassembled WGS sequence"/>
</dbReference>
<reference evidence="1 2" key="1">
    <citation type="journal article" date="2012" name="J. Bacteriol.">
        <title>Genome sequence of the cycloprodigiosin-producing bacterial strain Pseudoalteromonas rubra ATCC 29570(T).</title>
        <authorList>
            <person name="Xie B.B."/>
            <person name="Shu Y.L."/>
            <person name="Qin Q.L."/>
            <person name="Rong J.C."/>
            <person name="Zhang X.Y."/>
            <person name="Chen X.L."/>
            <person name="Zhou B.C."/>
            <person name="Zhang Y.Z."/>
        </authorList>
    </citation>
    <scope>NUCLEOTIDE SEQUENCE [LARGE SCALE GENOMIC DNA]</scope>
    <source>
        <strain evidence="1 2">DSM 6842</strain>
    </source>
</reference>
<organism evidence="1 2">
    <name type="scientific">Pseudoalteromonas rubra</name>
    <dbReference type="NCBI Taxonomy" id="43658"/>
    <lineage>
        <taxon>Bacteria</taxon>
        <taxon>Pseudomonadati</taxon>
        <taxon>Pseudomonadota</taxon>
        <taxon>Gammaproteobacteria</taxon>
        <taxon>Alteromonadales</taxon>
        <taxon>Pseudoalteromonadaceae</taxon>
        <taxon>Pseudoalteromonas</taxon>
    </lineage>
</organism>
<proteinExistence type="predicted"/>
<comment type="caution">
    <text evidence="1">The sequence shown here is derived from an EMBL/GenBank/DDBJ whole genome shotgun (WGS) entry which is preliminary data.</text>
</comment>
<dbReference type="AlphaFoldDB" id="A0A8T0C1N7"/>
<dbReference type="EMBL" id="AHCD03000044">
    <property type="protein sequence ID" value="KAF7781799.1"/>
    <property type="molecule type" value="Genomic_DNA"/>
</dbReference>
<evidence type="ECO:0000313" key="1">
    <source>
        <dbReference type="EMBL" id="KAF7781799.1"/>
    </source>
</evidence>
<sequence length="37" mass="3937">MFTNSACVPAVIISVGELLSGIYPYANVFNGCEQART</sequence>
<accession>A0A8T0C1N7</accession>